<evidence type="ECO:0000313" key="9">
    <source>
        <dbReference type="EMBL" id="RDV26055.1"/>
    </source>
</evidence>
<dbReference type="OrthoDB" id="9776455at2"/>
<feature type="binding site" evidence="7">
    <location>
        <position position="240"/>
    </location>
    <ligand>
        <name>4-imidazolone-5-propanoate</name>
        <dbReference type="ChEBI" id="CHEBI:77893"/>
    </ligand>
</feature>
<dbReference type="Pfam" id="PF01979">
    <property type="entry name" value="Amidohydro_1"/>
    <property type="match status" value="1"/>
</dbReference>
<accession>A0A3D8M841</accession>
<gene>
    <name evidence="7" type="primary">hutI</name>
    <name evidence="9" type="ORF">DXV75_08220</name>
</gene>
<dbReference type="GO" id="GO:0008270">
    <property type="term" value="F:zinc ion binding"/>
    <property type="evidence" value="ECO:0007669"/>
    <property type="project" value="UniProtKB-UniRule"/>
</dbReference>
<feature type="binding site" evidence="7">
    <location>
        <position position="317"/>
    </location>
    <ligand>
        <name>4-imidazolone-5-propanoate</name>
        <dbReference type="ChEBI" id="CHEBI:77893"/>
    </ligand>
</feature>
<keyword evidence="6 7" id="KW-0408">Iron</keyword>
<evidence type="ECO:0000256" key="1">
    <source>
        <dbReference type="ARBA" id="ARBA00012864"/>
    </source>
</evidence>
<keyword evidence="3 7" id="KW-0378">Hydrolase</keyword>
<dbReference type="AlphaFoldDB" id="A0A3D8M841"/>
<dbReference type="SUPFAM" id="SSF51338">
    <property type="entry name" value="Composite domain of metallo-dependent hydrolases"/>
    <property type="match status" value="1"/>
</dbReference>
<comment type="similarity">
    <text evidence="7">Belongs to the metallo-dependent hydrolases superfamily. HutI family.</text>
</comment>
<evidence type="ECO:0000256" key="6">
    <source>
        <dbReference type="ARBA" id="ARBA00023004"/>
    </source>
</evidence>
<evidence type="ECO:0000256" key="3">
    <source>
        <dbReference type="ARBA" id="ARBA00022801"/>
    </source>
</evidence>
<dbReference type="GO" id="GO:0005506">
    <property type="term" value="F:iron ion binding"/>
    <property type="evidence" value="ECO:0007669"/>
    <property type="project" value="UniProtKB-UniRule"/>
</dbReference>
<keyword evidence="2 7" id="KW-0479">Metal-binding</keyword>
<dbReference type="InterPro" id="IPR006680">
    <property type="entry name" value="Amidohydro-rel"/>
</dbReference>
<dbReference type="SUPFAM" id="SSF51556">
    <property type="entry name" value="Metallo-dependent hydrolases"/>
    <property type="match status" value="1"/>
</dbReference>
<comment type="function">
    <text evidence="7">Catalyzes the hydrolytic cleavage of the carbon-nitrogen bond in imidazolone-5-propanoate to yield N-formimidoyl-L-glutamate. It is the third step in the universal histidine degradation pathway.</text>
</comment>
<feature type="binding site" evidence="7">
    <location>
        <position position="69"/>
    </location>
    <ligand>
        <name>Fe(3+)</name>
        <dbReference type="ChEBI" id="CHEBI:29034"/>
    </ligand>
</feature>
<reference evidence="10" key="1">
    <citation type="submission" date="2018-08" db="EMBL/GenBank/DDBJ databases">
        <authorList>
            <person name="Zhang J."/>
            <person name="Du Z.-J."/>
        </authorList>
    </citation>
    <scope>NUCLEOTIDE SEQUENCE [LARGE SCALE GENOMIC DNA]</scope>
    <source>
        <strain evidence="10">KCTC 52655</strain>
    </source>
</reference>
<dbReference type="Gene3D" id="2.30.40.10">
    <property type="entry name" value="Urease, subunit C, domain 1"/>
    <property type="match status" value="1"/>
</dbReference>
<feature type="domain" description="Amidohydrolase-related" evidence="8">
    <location>
        <begin position="60"/>
        <end position="394"/>
    </location>
</feature>
<dbReference type="Gene3D" id="3.20.20.140">
    <property type="entry name" value="Metal-dependent hydrolases"/>
    <property type="match status" value="1"/>
</dbReference>
<feature type="binding site" evidence="7">
    <location>
        <position position="237"/>
    </location>
    <ligand>
        <name>Zn(2+)</name>
        <dbReference type="ChEBI" id="CHEBI:29105"/>
    </ligand>
</feature>
<keyword evidence="5 7" id="KW-0862">Zinc</keyword>
<dbReference type="UniPathway" id="UPA00379">
    <property type="reaction ID" value="UER00551"/>
</dbReference>
<evidence type="ECO:0000313" key="10">
    <source>
        <dbReference type="Proteomes" id="UP000256561"/>
    </source>
</evidence>
<dbReference type="FunFam" id="3.20.20.140:FF:000007">
    <property type="entry name" value="Imidazolonepropionase"/>
    <property type="match status" value="1"/>
</dbReference>
<feature type="binding site" evidence="7">
    <location>
        <position position="67"/>
    </location>
    <ligand>
        <name>Zn(2+)</name>
        <dbReference type="ChEBI" id="CHEBI:29105"/>
    </ligand>
</feature>
<evidence type="ECO:0000256" key="5">
    <source>
        <dbReference type="ARBA" id="ARBA00022833"/>
    </source>
</evidence>
<feature type="binding site" evidence="7">
    <location>
        <position position="237"/>
    </location>
    <ligand>
        <name>Fe(3+)</name>
        <dbReference type="ChEBI" id="CHEBI:29034"/>
    </ligand>
</feature>
<keyword evidence="4 7" id="KW-0369">Histidine metabolism</keyword>
<dbReference type="Proteomes" id="UP000256561">
    <property type="component" value="Unassembled WGS sequence"/>
</dbReference>
<evidence type="ECO:0000256" key="2">
    <source>
        <dbReference type="ARBA" id="ARBA00022723"/>
    </source>
</evidence>
<feature type="binding site" evidence="7">
    <location>
        <position position="172"/>
    </location>
    <ligand>
        <name>4-imidazolone-5-propanoate</name>
        <dbReference type="ChEBI" id="CHEBI:77893"/>
    </ligand>
</feature>
<dbReference type="RefSeq" id="WP_115592925.1">
    <property type="nucleotide sequence ID" value="NZ_QRHA01000005.1"/>
</dbReference>
<dbReference type="NCBIfam" id="TIGR01224">
    <property type="entry name" value="hutI"/>
    <property type="match status" value="1"/>
</dbReference>
<comment type="cofactor">
    <cofactor evidence="7">
        <name>Zn(2+)</name>
        <dbReference type="ChEBI" id="CHEBI:29105"/>
    </cofactor>
    <cofactor evidence="7">
        <name>Fe(3+)</name>
        <dbReference type="ChEBI" id="CHEBI:29034"/>
    </cofactor>
    <text evidence="7">Binds 1 zinc or iron ion per subunit.</text>
</comment>
<dbReference type="EMBL" id="QRHA01000005">
    <property type="protein sequence ID" value="RDV26055.1"/>
    <property type="molecule type" value="Genomic_DNA"/>
</dbReference>
<keyword evidence="10" id="KW-1185">Reference proteome</keyword>
<feature type="binding site" evidence="7">
    <location>
        <position position="76"/>
    </location>
    <ligand>
        <name>4-imidazolone-5-propanoate</name>
        <dbReference type="ChEBI" id="CHEBI:77893"/>
    </ligand>
</feature>
<dbReference type="GO" id="GO:0019557">
    <property type="term" value="P:L-histidine catabolic process to glutamate and formate"/>
    <property type="evidence" value="ECO:0007669"/>
    <property type="project" value="UniProtKB-UniPathway"/>
</dbReference>
<dbReference type="InterPro" id="IPR005920">
    <property type="entry name" value="HutI"/>
</dbReference>
<feature type="binding site" evidence="7">
    <location>
        <position position="67"/>
    </location>
    <ligand>
        <name>Fe(3+)</name>
        <dbReference type="ChEBI" id="CHEBI:29034"/>
    </ligand>
</feature>
<dbReference type="GO" id="GO:0005737">
    <property type="term" value="C:cytoplasm"/>
    <property type="evidence" value="ECO:0007669"/>
    <property type="project" value="UniProtKB-SubCell"/>
</dbReference>
<feature type="binding site" evidence="7">
    <location>
        <position position="69"/>
    </location>
    <ligand>
        <name>Zn(2+)</name>
        <dbReference type="ChEBI" id="CHEBI:29105"/>
    </ligand>
</feature>
<evidence type="ECO:0000259" key="8">
    <source>
        <dbReference type="Pfam" id="PF01979"/>
    </source>
</evidence>
<organism evidence="9 10">
    <name type="scientific">Alteromonas aestuariivivens</name>
    <dbReference type="NCBI Taxonomy" id="1938339"/>
    <lineage>
        <taxon>Bacteria</taxon>
        <taxon>Pseudomonadati</taxon>
        <taxon>Pseudomonadota</taxon>
        <taxon>Gammaproteobacteria</taxon>
        <taxon>Alteromonadales</taxon>
        <taxon>Alteromonadaceae</taxon>
        <taxon>Alteromonas/Salinimonas group</taxon>
        <taxon>Alteromonas</taxon>
    </lineage>
</organism>
<dbReference type="EC" id="3.5.2.7" evidence="1 7"/>
<dbReference type="PANTHER" id="PTHR42752:SF1">
    <property type="entry name" value="IMIDAZOLONEPROPIONASE-RELATED"/>
    <property type="match status" value="1"/>
</dbReference>
<comment type="pathway">
    <text evidence="7">Amino-acid degradation; L-histidine degradation into L-glutamate; N-formimidoyl-L-glutamate from L-histidine: step 3/3.</text>
</comment>
<proteinExistence type="inferred from homology"/>
<feature type="binding site" evidence="7">
    <location>
        <position position="314"/>
    </location>
    <ligand>
        <name>N-formimidoyl-L-glutamate</name>
        <dbReference type="ChEBI" id="CHEBI:58928"/>
    </ligand>
</feature>
<feature type="binding site" evidence="7">
    <location>
        <position position="312"/>
    </location>
    <ligand>
        <name>Fe(3+)</name>
        <dbReference type="ChEBI" id="CHEBI:29034"/>
    </ligand>
</feature>
<dbReference type="InterPro" id="IPR011059">
    <property type="entry name" value="Metal-dep_hydrolase_composite"/>
</dbReference>
<feature type="binding site" evidence="7">
    <location>
        <position position="139"/>
    </location>
    <ligand>
        <name>4-imidazolone-5-propanoate</name>
        <dbReference type="ChEBI" id="CHEBI:77893"/>
    </ligand>
</feature>
<evidence type="ECO:0000256" key="4">
    <source>
        <dbReference type="ARBA" id="ARBA00022808"/>
    </source>
</evidence>
<evidence type="ECO:0000256" key="7">
    <source>
        <dbReference type="HAMAP-Rule" id="MF_00372"/>
    </source>
</evidence>
<dbReference type="HAMAP" id="MF_00372">
    <property type="entry name" value="HutI"/>
    <property type="match status" value="1"/>
</dbReference>
<dbReference type="PANTHER" id="PTHR42752">
    <property type="entry name" value="IMIDAZOLONEPROPIONASE"/>
    <property type="match status" value="1"/>
</dbReference>
<protein>
    <recommendedName>
        <fullName evidence="1 7">Imidazolonepropionase</fullName>
        <ecNumber evidence="1 7">3.5.2.7</ecNumber>
    </recommendedName>
    <alternativeName>
        <fullName evidence="7">Imidazolone-5-propionate hydrolase</fullName>
    </alternativeName>
</protein>
<dbReference type="GO" id="GO:0019556">
    <property type="term" value="P:L-histidine catabolic process to glutamate and formamide"/>
    <property type="evidence" value="ECO:0007669"/>
    <property type="project" value="UniProtKB-UniRule"/>
</dbReference>
<sequence length="400" mass="43440">MTQTLIRNVRIASMQENGRPYGELAAGEILLERGKIVALGTSLPVRDEAEIVDAQSAWCLPGFIDCHTHLVYAGNRADEFAKRLRGVSYQAISAQGGGIKSTVRATREASEQQLVEHAIQRASRLAEEGVTTLEIKSGYGLDKETEVRMLNAAKQVGEKLGIHIQRTFLGAHALPPEADTDADAYIDFVCNTMIPYIAENQLADAVDVFCETVGFDLVQTRRVFEAARQAGLPVKGHVEQLSDSKGALLAASYSALSVDHIEYLDPSDVSALADAGTVAVLLPGAFYYLRETQLPPVEALRQHQIPMAISTDLNPGTSPIASLLTCANMACVLFRLTTEEALRGITCHAAKALNLANKGILREGADADLCLWQINSPDELVYEINRYRPVAKWVGGQRVI</sequence>
<comment type="caution">
    <text evidence="9">The sequence shown here is derived from an EMBL/GenBank/DDBJ whole genome shotgun (WGS) entry which is preliminary data.</text>
</comment>
<dbReference type="InterPro" id="IPR032466">
    <property type="entry name" value="Metal_Hydrolase"/>
</dbReference>
<comment type="subcellular location">
    <subcellularLocation>
        <location evidence="7">Cytoplasm</location>
    </subcellularLocation>
</comment>
<feature type="binding site" evidence="7">
    <location>
        <position position="139"/>
    </location>
    <ligand>
        <name>N-formimidoyl-L-glutamate</name>
        <dbReference type="ChEBI" id="CHEBI:58928"/>
    </ligand>
</feature>
<name>A0A3D8M841_9ALTE</name>
<feature type="binding site" evidence="7">
    <location>
        <position position="312"/>
    </location>
    <ligand>
        <name>Zn(2+)</name>
        <dbReference type="ChEBI" id="CHEBI:29105"/>
    </ligand>
</feature>
<dbReference type="GO" id="GO:0050480">
    <property type="term" value="F:imidazolonepropionase activity"/>
    <property type="evidence" value="ECO:0007669"/>
    <property type="project" value="UniProtKB-UniRule"/>
</dbReference>
<feature type="binding site" evidence="7">
    <location>
        <position position="316"/>
    </location>
    <ligand>
        <name>N-formimidoyl-L-glutamate</name>
        <dbReference type="ChEBI" id="CHEBI:58928"/>
    </ligand>
</feature>
<comment type="catalytic activity">
    <reaction evidence="7">
        <text>4-imidazolone-5-propanoate + H2O = N-formimidoyl-L-glutamate</text>
        <dbReference type="Rhea" id="RHEA:23660"/>
        <dbReference type="ChEBI" id="CHEBI:15377"/>
        <dbReference type="ChEBI" id="CHEBI:58928"/>
        <dbReference type="ChEBI" id="CHEBI:77893"/>
        <dbReference type="EC" id="3.5.2.7"/>
    </reaction>
</comment>
<keyword evidence="7" id="KW-0963">Cytoplasm</keyword>